<dbReference type="InterPro" id="IPR013783">
    <property type="entry name" value="Ig-like_fold"/>
</dbReference>
<evidence type="ECO:0000256" key="3">
    <source>
        <dbReference type="ARBA" id="ARBA00023157"/>
    </source>
</evidence>
<dbReference type="OrthoDB" id="428111at2759"/>
<gene>
    <name evidence="9" type="ORF">DGAL_LOCUS6413</name>
</gene>
<accession>A0A8J2WGQ5</accession>
<dbReference type="PANTHER" id="PTHR12231">
    <property type="entry name" value="CTX-RELATED TYPE I TRANSMEMBRANE PROTEIN"/>
    <property type="match status" value="1"/>
</dbReference>
<dbReference type="PANTHER" id="PTHR12231:SF246">
    <property type="entry name" value="ROUNDABOUT 1, ISOFORM A-RELATED"/>
    <property type="match status" value="1"/>
</dbReference>
<feature type="compositionally biased region" description="Low complexity" evidence="5">
    <location>
        <begin position="1061"/>
        <end position="1085"/>
    </location>
</feature>
<evidence type="ECO:0000256" key="4">
    <source>
        <dbReference type="ARBA" id="ARBA00023319"/>
    </source>
</evidence>
<dbReference type="FunFam" id="2.60.40.10:FF:000032">
    <property type="entry name" value="palladin isoform X1"/>
    <property type="match status" value="1"/>
</dbReference>
<feature type="region of interest" description="Disordered" evidence="5">
    <location>
        <begin position="1058"/>
        <end position="1105"/>
    </location>
</feature>
<dbReference type="SUPFAM" id="SSF49265">
    <property type="entry name" value="Fibronectin type III"/>
    <property type="match status" value="2"/>
</dbReference>
<evidence type="ECO:0000259" key="8">
    <source>
        <dbReference type="PROSITE" id="PS50853"/>
    </source>
</evidence>
<dbReference type="SUPFAM" id="SSF48726">
    <property type="entry name" value="Immunoglobulin"/>
    <property type="match status" value="4"/>
</dbReference>
<dbReference type="FunFam" id="2.60.40.10:FF:000189">
    <property type="entry name" value="Neogenin isoform 3"/>
    <property type="match status" value="1"/>
</dbReference>
<dbReference type="SMART" id="SM00408">
    <property type="entry name" value="IGc2"/>
    <property type="match status" value="4"/>
</dbReference>
<feature type="compositionally biased region" description="Acidic residues" evidence="5">
    <location>
        <begin position="1341"/>
        <end position="1354"/>
    </location>
</feature>
<feature type="domain" description="Fibronectin type-III" evidence="8">
    <location>
        <begin position="588"/>
        <end position="700"/>
    </location>
</feature>
<dbReference type="GO" id="GO:0009653">
    <property type="term" value="P:anatomical structure morphogenesis"/>
    <property type="evidence" value="ECO:0007669"/>
    <property type="project" value="UniProtKB-ARBA"/>
</dbReference>
<feature type="domain" description="Ig-like" evidence="7">
    <location>
        <begin position="11"/>
        <end position="104"/>
    </location>
</feature>
<dbReference type="InterPro" id="IPR051170">
    <property type="entry name" value="Neural/epithelial_adhesion"/>
</dbReference>
<feature type="compositionally biased region" description="Polar residues" evidence="5">
    <location>
        <begin position="1139"/>
        <end position="1158"/>
    </location>
</feature>
<comment type="caution">
    <text evidence="9">The sequence shown here is derived from an EMBL/GenBank/DDBJ whole genome shotgun (WGS) entry which is preliminary data.</text>
</comment>
<keyword evidence="1" id="KW-0732">Signal</keyword>
<dbReference type="Pfam" id="PF13927">
    <property type="entry name" value="Ig_3"/>
    <property type="match status" value="2"/>
</dbReference>
<name>A0A8J2WGQ5_9CRUS</name>
<keyword evidence="6" id="KW-0812">Transmembrane</keyword>
<reference evidence="9" key="1">
    <citation type="submission" date="2021-11" db="EMBL/GenBank/DDBJ databases">
        <authorList>
            <person name="Schell T."/>
        </authorList>
    </citation>
    <scope>NUCLEOTIDE SEQUENCE</scope>
    <source>
        <strain evidence="9">M5</strain>
    </source>
</reference>
<proteinExistence type="predicted"/>
<feature type="transmembrane region" description="Helical" evidence="6">
    <location>
        <begin position="849"/>
        <end position="871"/>
    </location>
</feature>
<dbReference type="InterPro" id="IPR007110">
    <property type="entry name" value="Ig-like_dom"/>
</dbReference>
<dbReference type="EMBL" id="CAKKLH010000113">
    <property type="protein sequence ID" value="CAH0103744.1"/>
    <property type="molecule type" value="Genomic_DNA"/>
</dbReference>
<feature type="region of interest" description="Disordered" evidence="5">
    <location>
        <begin position="1332"/>
        <end position="1368"/>
    </location>
</feature>
<feature type="compositionally biased region" description="Low complexity" evidence="5">
    <location>
        <begin position="1159"/>
        <end position="1179"/>
    </location>
</feature>
<evidence type="ECO:0000256" key="2">
    <source>
        <dbReference type="ARBA" id="ARBA00022737"/>
    </source>
</evidence>
<keyword evidence="6" id="KW-0472">Membrane</keyword>
<dbReference type="SMART" id="SM00409">
    <property type="entry name" value="IG"/>
    <property type="match status" value="4"/>
</dbReference>
<feature type="domain" description="Fibronectin type-III" evidence="8">
    <location>
        <begin position="448"/>
        <end position="563"/>
    </location>
</feature>
<feature type="region of interest" description="Disordered" evidence="5">
    <location>
        <begin position="820"/>
        <end position="840"/>
    </location>
</feature>
<protein>
    <recommendedName>
        <fullName evidence="11">Roundabout 2</fullName>
    </recommendedName>
</protein>
<feature type="domain" description="Ig-like" evidence="7">
    <location>
        <begin position="221"/>
        <end position="318"/>
    </location>
</feature>
<evidence type="ECO:0000259" key="7">
    <source>
        <dbReference type="PROSITE" id="PS50835"/>
    </source>
</evidence>
<evidence type="ECO:0000313" key="10">
    <source>
        <dbReference type="Proteomes" id="UP000789390"/>
    </source>
</evidence>
<keyword evidence="2" id="KW-0677">Repeat</keyword>
<keyword evidence="3" id="KW-1015">Disulfide bond</keyword>
<evidence type="ECO:0000256" key="1">
    <source>
        <dbReference type="ARBA" id="ARBA00022729"/>
    </source>
</evidence>
<dbReference type="Pfam" id="PF00041">
    <property type="entry name" value="fn3"/>
    <property type="match status" value="2"/>
</dbReference>
<dbReference type="PROSITE" id="PS50853">
    <property type="entry name" value="FN3"/>
    <property type="match status" value="3"/>
</dbReference>
<dbReference type="Pfam" id="PF07679">
    <property type="entry name" value="I-set"/>
    <property type="match status" value="2"/>
</dbReference>
<feature type="domain" description="Fibronectin type-III" evidence="8">
    <location>
        <begin position="705"/>
        <end position="804"/>
    </location>
</feature>
<dbReference type="PROSITE" id="PS50835">
    <property type="entry name" value="IG_LIKE"/>
    <property type="match status" value="4"/>
</dbReference>
<evidence type="ECO:0000256" key="6">
    <source>
        <dbReference type="SAM" id="Phobius"/>
    </source>
</evidence>
<feature type="compositionally biased region" description="Pro residues" evidence="5">
    <location>
        <begin position="1086"/>
        <end position="1097"/>
    </location>
</feature>
<dbReference type="InterPro" id="IPR036116">
    <property type="entry name" value="FN3_sf"/>
</dbReference>
<feature type="region of interest" description="Disordered" evidence="5">
    <location>
        <begin position="212"/>
        <end position="243"/>
    </location>
</feature>
<keyword evidence="6" id="KW-1133">Transmembrane helix</keyword>
<dbReference type="Gene3D" id="2.60.40.10">
    <property type="entry name" value="Immunoglobulins"/>
    <property type="match status" value="7"/>
</dbReference>
<evidence type="ECO:0000256" key="5">
    <source>
        <dbReference type="SAM" id="MobiDB-lite"/>
    </source>
</evidence>
<feature type="domain" description="Ig-like" evidence="7">
    <location>
        <begin position="110"/>
        <end position="202"/>
    </location>
</feature>
<dbReference type="Proteomes" id="UP000789390">
    <property type="component" value="Unassembled WGS sequence"/>
</dbReference>
<keyword evidence="10" id="KW-1185">Reference proteome</keyword>
<dbReference type="InterPro" id="IPR003599">
    <property type="entry name" value="Ig_sub"/>
</dbReference>
<dbReference type="SMART" id="SM00060">
    <property type="entry name" value="FN3"/>
    <property type="match status" value="3"/>
</dbReference>
<dbReference type="GO" id="GO:0030154">
    <property type="term" value="P:cell differentiation"/>
    <property type="evidence" value="ECO:0007669"/>
    <property type="project" value="UniProtKB-ARBA"/>
</dbReference>
<evidence type="ECO:0000313" key="9">
    <source>
        <dbReference type="EMBL" id="CAH0103744.1"/>
    </source>
</evidence>
<dbReference type="CDD" id="cd00063">
    <property type="entry name" value="FN3"/>
    <property type="match status" value="3"/>
</dbReference>
<dbReference type="InterPro" id="IPR003961">
    <property type="entry name" value="FN3_dom"/>
</dbReference>
<dbReference type="InterPro" id="IPR003598">
    <property type="entry name" value="Ig_sub2"/>
</dbReference>
<keyword evidence="4" id="KW-0393">Immunoglobulin domain</keyword>
<dbReference type="InterPro" id="IPR013098">
    <property type="entry name" value="Ig_I-set"/>
</dbReference>
<organism evidence="9 10">
    <name type="scientific">Daphnia galeata</name>
    <dbReference type="NCBI Taxonomy" id="27404"/>
    <lineage>
        <taxon>Eukaryota</taxon>
        <taxon>Metazoa</taxon>
        <taxon>Ecdysozoa</taxon>
        <taxon>Arthropoda</taxon>
        <taxon>Crustacea</taxon>
        <taxon>Branchiopoda</taxon>
        <taxon>Diplostraca</taxon>
        <taxon>Cladocera</taxon>
        <taxon>Anomopoda</taxon>
        <taxon>Daphniidae</taxon>
        <taxon>Daphnia</taxon>
    </lineage>
</organism>
<feature type="domain" description="Ig-like" evidence="7">
    <location>
        <begin position="324"/>
        <end position="424"/>
    </location>
</feature>
<dbReference type="InterPro" id="IPR036179">
    <property type="entry name" value="Ig-like_dom_sf"/>
</dbReference>
<feature type="compositionally biased region" description="Low complexity" evidence="5">
    <location>
        <begin position="212"/>
        <end position="225"/>
    </location>
</feature>
<evidence type="ECO:0008006" key="11">
    <source>
        <dbReference type="Google" id="ProtNLM"/>
    </source>
</evidence>
<sequence length="1389" mass="150973">MKTDYNDDLQTEFRTVPQPVQGIVGDSVVLECEPPRGHPEPQIRWKKNGQSLELDLDLGVDSERIRVEESGNLIITKLAASDQGRYVCVAQNTVGIRETSAVLLTVNVRPSVIRPPQDVTALVGSDVNFECGVTGDPAPVVTWRRVDGSPMPPNGRTRPVDNNKSGLLSILRIERISASDSGRYLCNVENSLGSSSAWAQLTVLVPPTWDFSATTSSSSQPSNSPLPKEARAHAGHSISLDCPADGSPKPLIFWNREGRTEPFFANAVIDGDSQSRWSVLSNGTLVIRDVRREDASALWCAAVNEAGSLMARTRLEVTSISTPPPVVIEVGPANQTLPVKSPASLPCQAEGQPVKWKKDGRLINASLAIETGNIGSSQGSSRSRISLSEFGMLMIEDLQLSDAGTYTCEVGEEDQFAAWTASLAVASPTNPNVVFHRSPSDPMALPGSPSQPRILHKSSTSLTVGWQSGSRMGASPLLGYTLEVFSSAEDDQVQPRLGSWTWNGPFVQVKRAWRIITRGLKADQFTLNDLQPATSYTFLVRAENNHGLSLPSPVSPWFTTLPAMRHSGQVQWQSAAELEDVRQRLSVPRLRLDQVRSLNSTSVRLSWQLLDGDSDPTLDAIHIWYRRSETNHNSDEDDDTPNEEVVIPMNRITSVNHQGSFSHTLGSLTPYTRYIFFLVPSFRNVLGQPSNCKMERTMETVPAAPPLNLAVRQLNATSVLVQWLPPPIALRNGNITSYQISVALDDTPSSSRTLLANLTIPALPTSVVIGGLVMNTAYSIQAAAWTLMGLGPTSLPVVYRMEPMISSLVTNVHSDSLPALTKPSLDDENSGNPGSDSAPEVPQVVQETWFILLLGGILLAILCLLVAALLVRRNLAKKKALSALSKCDPIVDASCHGMVGGGAGTIRGRDAFWSRGWSTSIGNTKEIDAQATLLPHGDGTTALTNRSLVPPPEYAELLGHNIGHDHMQQLQHTHSQHQHPGQLSLSSFLPRRNPNVQQPHPAAYATTTLVAHRNNTSNMQQKQGVNPDLYTASCSAFSASDSSGYTTDELGERCRRAYPASGKSSKSRQSNNSNGVKLLPNLGELLPPPPRHPPPSSPSQNIFDRPNHETLASHLAYKNAPLNGPSLPIHNSPALSKRNGLSNHSTSITGQGVNQVRRSSVSPLASSSSQHSATGSNGSRYSPDHYQVVVEEQHSTENNEDVSDSESNEYAYAYHNPIENVRSTGLPSVNQDQCNNIAYPRLNSYVRPFNSHQNYQGPKHPSSKCSYDPPRSLTSHLLPNGSCFVDRTVQLGNIQPIESPRIAMKNFSTGTHFSYEPSHNFQAYGIDQERSQSECNNFGGDGDDEDDSGSDDAGCEMVSKKDNNADDASSLYAEAHNYDTHLDVYQGRE</sequence>
<feature type="region of interest" description="Disordered" evidence="5">
    <location>
        <begin position="1122"/>
        <end position="1182"/>
    </location>
</feature>